<protein>
    <submittedName>
        <fullName evidence="1">Uncharacterized protein</fullName>
    </submittedName>
</protein>
<evidence type="ECO:0000313" key="1">
    <source>
        <dbReference type="EMBL" id="OMJ73329.1"/>
    </source>
</evidence>
<proteinExistence type="predicted"/>
<comment type="caution">
    <text evidence="1">The sequence shown here is derived from an EMBL/GenBank/DDBJ whole genome shotgun (WGS) entry which is preliminary data.</text>
</comment>
<dbReference type="Proteomes" id="UP000187209">
    <property type="component" value="Unassembled WGS sequence"/>
</dbReference>
<gene>
    <name evidence="1" type="ORF">SteCoe_28014</name>
</gene>
<dbReference type="EMBL" id="MPUH01000830">
    <property type="protein sequence ID" value="OMJ73329.1"/>
    <property type="molecule type" value="Genomic_DNA"/>
</dbReference>
<accession>A0A1R2B992</accession>
<keyword evidence="2" id="KW-1185">Reference proteome</keyword>
<sequence>MKSNYGFYKSPEYSYKFYTPNITYNGNKLALVKDKKPNFSRAQRFSQYHNESKRIGTKVGPGTYSPDYMTIGWMRNTSTPVFCRFHNSANRWYIGSNTNKLILRNTKYN</sequence>
<dbReference type="AlphaFoldDB" id="A0A1R2B992"/>
<reference evidence="1 2" key="1">
    <citation type="submission" date="2016-11" db="EMBL/GenBank/DDBJ databases">
        <title>The macronuclear genome of Stentor coeruleus: a giant cell with tiny introns.</title>
        <authorList>
            <person name="Slabodnick M."/>
            <person name="Ruby J.G."/>
            <person name="Reiff S.B."/>
            <person name="Swart E.C."/>
            <person name="Gosai S."/>
            <person name="Prabakaran S."/>
            <person name="Witkowska E."/>
            <person name="Larue G.E."/>
            <person name="Fisher S."/>
            <person name="Freeman R.M."/>
            <person name="Gunawardena J."/>
            <person name="Chu W."/>
            <person name="Stover N.A."/>
            <person name="Gregory B.D."/>
            <person name="Nowacki M."/>
            <person name="Derisi J."/>
            <person name="Roy S.W."/>
            <person name="Marshall W.F."/>
            <person name="Sood P."/>
        </authorList>
    </citation>
    <scope>NUCLEOTIDE SEQUENCE [LARGE SCALE GENOMIC DNA]</scope>
    <source>
        <strain evidence="1">WM001</strain>
    </source>
</reference>
<name>A0A1R2B992_9CILI</name>
<organism evidence="1 2">
    <name type="scientific">Stentor coeruleus</name>
    <dbReference type="NCBI Taxonomy" id="5963"/>
    <lineage>
        <taxon>Eukaryota</taxon>
        <taxon>Sar</taxon>
        <taxon>Alveolata</taxon>
        <taxon>Ciliophora</taxon>
        <taxon>Postciliodesmatophora</taxon>
        <taxon>Heterotrichea</taxon>
        <taxon>Heterotrichida</taxon>
        <taxon>Stentoridae</taxon>
        <taxon>Stentor</taxon>
    </lineage>
</organism>
<evidence type="ECO:0000313" key="2">
    <source>
        <dbReference type="Proteomes" id="UP000187209"/>
    </source>
</evidence>